<accession>A0ACB5SSS1</accession>
<protein>
    <submittedName>
        <fullName evidence="1">Unnamed protein product</fullName>
    </submittedName>
</protein>
<organism evidence="1 2">
    <name type="scientific">Ambrosiozyma monospora</name>
    <name type="common">Yeast</name>
    <name type="synonym">Endomycopsis monosporus</name>
    <dbReference type="NCBI Taxonomy" id="43982"/>
    <lineage>
        <taxon>Eukaryota</taxon>
        <taxon>Fungi</taxon>
        <taxon>Dikarya</taxon>
        <taxon>Ascomycota</taxon>
        <taxon>Saccharomycotina</taxon>
        <taxon>Pichiomycetes</taxon>
        <taxon>Pichiales</taxon>
        <taxon>Pichiaceae</taxon>
        <taxon>Ambrosiozyma</taxon>
    </lineage>
</organism>
<dbReference type="Proteomes" id="UP001165064">
    <property type="component" value="Unassembled WGS sequence"/>
</dbReference>
<proteinExistence type="predicted"/>
<evidence type="ECO:0000313" key="1">
    <source>
        <dbReference type="EMBL" id="GME71801.1"/>
    </source>
</evidence>
<gene>
    <name evidence="1" type="ORF">Amon02_000071800</name>
</gene>
<keyword evidence="2" id="KW-1185">Reference proteome</keyword>
<dbReference type="EMBL" id="BSXS01000285">
    <property type="protein sequence ID" value="GME71801.1"/>
    <property type="molecule type" value="Genomic_DNA"/>
</dbReference>
<evidence type="ECO:0000313" key="2">
    <source>
        <dbReference type="Proteomes" id="UP001165064"/>
    </source>
</evidence>
<sequence>MIKSNNPMLLERQLIKQIPFEGAKKLTEFTHLRYHAITADASDYDPDNYETRDYIENYPLRPNLYPIKRQTELMIICTMYNEDEVLLGRTLKGVFKNIKYMYNLPDGQERVHPFGKEAWKKIVVVIVSDGRQKINERSKALLTLLGCFQEGIMQEKVNDKDVNAHLFEYTTTFGIGKFDYHKVNDNKGFTVPLVTEQTVPVQIMFLLKEQNKQKINSHRWAFNFLCPNLNPKVVCLLDVGTEPGPNSIFKLWEAFKDPHVGGACGEIRAMLGTHASPNDEATLAHRFGRWFYAQLSDFKTCICNPLIAAQNFEYKISNILDKPMESAFGFVTVLPGAFSAYRFEALKGAPLAAYFHGEDMKKNTEKPAGVLESNMYLAEDRILCFELVAKRNAKYMLRYVHDSFGVTDVPSTVNEFINQRRRWLNGSFFAALYSVMHFYRFGGSNHSFGRKVLLFIEVFYQTVNILLSWVSLASYFLVFRILTIGVTATSVGFTAGNILAVIFLWIYIIAMGLTFILSFGNKPNDARKLYITAFALFSVVMIYMMFCVIIMTISSVKSIENQVKAGTLSAVGLIQNSTFRDMTVSLASTYAIYILGSLLFLDCFHLFACTLQYLLLSPAYINVLTIFAFCNMHDISWGTKGALKVEGGAKKQANTSGGKELVLSDALQDPDEMYLLAQKNIEKPEIAERISTQNQSVKNYAKGRTYTVLLWLISNFVLLVIVMNTGGLNEFDDIQEDSATTTTDSSTSAFSSTKSAFSSKMKRALFSFSKRSSDASEAKVDERSTIFMTVILWTVAVLALFRFGGAIVYRIGMPIRRRKFHKQYMP</sequence>
<comment type="caution">
    <text evidence="1">The sequence shown here is derived from an EMBL/GenBank/DDBJ whole genome shotgun (WGS) entry which is preliminary data.</text>
</comment>
<name>A0ACB5SSS1_AMBMO</name>
<reference evidence="1" key="1">
    <citation type="submission" date="2023-04" db="EMBL/GenBank/DDBJ databases">
        <title>Ambrosiozyma monospora NBRC 10751.</title>
        <authorList>
            <person name="Ichikawa N."/>
            <person name="Sato H."/>
            <person name="Tonouchi N."/>
        </authorList>
    </citation>
    <scope>NUCLEOTIDE SEQUENCE</scope>
    <source>
        <strain evidence="1">NBRC 10751</strain>
    </source>
</reference>